<keyword evidence="2" id="KW-1185">Reference proteome</keyword>
<proteinExistence type="predicted"/>
<evidence type="ECO:0000313" key="1">
    <source>
        <dbReference type="EnsemblPlants" id="AUR62024548-RA:cds"/>
    </source>
</evidence>
<dbReference type="EnsemblPlants" id="AUR62024548-RA">
    <property type="protein sequence ID" value="AUR62024548-RA:cds"/>
    <property type="gene ID" value="AUR62024548"/>
</dbReference>
<organism evidence="1 2">
    <name type="scientific">Chenopodium quinoa</name>
    <name type="common">Quinoa</name>
    <dbReference type="NCBI Taxonomy" id="63459"/>
    <lineage>
        <taxon>Eukaryota</taxon>
        <taxon>Viridiplantae</taxon>
        <taxon>Streptophyta</taxon>
        <taxon>Embryophyta</taxon>
        <taxon>Tracheophyta</taxon>
        <taxon>Spermatophyta</taxon>
        <taxon>Magnoliopsida</taxon>
        <taxon>eudicotyledons</taxon>
        <taxon>Gunneridae</taxon>
        <taxon>Pentapetalae</taxon>
        <taxon>Caryophyllales</taxon>
        <taxon>Chenopodiaceae</taxon>
        <taxon>Chenopodioideae</taxon>
        <taxon>Atripliceae</taxon>
        <taxon>Chenopodium</taxon>
    </lineage>
</organism>
<evidence type="ECO:0000313" key="2">
    <source>
        <dbReference type="Proteomes" id="UP000596660"/>
    </source>
</evidence>
<dbReference type="Proteomes" id="UP000596660">
    <property type="component" value="Unplaced"/>
</dbReference>
<accession>A0A803M783</accession>
<name>A0A803M783_CHEQI</name>
<protein>
    <submittedName>
        <fullName evidence="1">Uncharacterized protein</fullName>
    </submittedName>
</protein>
<dbReference type="AlphaFoldDB" id="A0A803M783"/>
<sequence length="67" mass="7683">MPLEFWLSCALCAGAGHIRDDIVYYTKELKQVCDGNEEHQAYLIDMGVKALRCYTNVILLVEEEQCE</sequence>
<dbReference type="Gramene" id="AUR62024548-RA">
    <property type="protein sequence ID" value="AUR62024548-RA:cds"/>
    <property type="gene ID" value="AUR62024548"/>
</dbReference>
<reference evidence="1" key="2">
    <citation type="submission" date="2021-03" db="UniProtKB">
        <authorList>
            <consortium name="EnsemblPlants"/>
        </authorList>
    </citation>
    <scope>IDENTIFICATION</scope>
</reference>
<reference evidence="1" key="1">
    <citation type="journal article" date="2017" name="Nature">
        <title>The genome of Chenopodium quinoa.</title>
        <authorList>
            <person name="Jarvis D.E."/>
            <person name="Ho Y.S."/>
            <person name="Lightfoot D.J."/>
            <person name="Schmoeckel S.M."/>
            <person name="Li B."/>
            <person name="Borm T.J.A."/>
            <person name="Ohyanagi H."/>
            <person name="Mineta K."/>
            <person name="Michell C.T."/>
            <person name="Saber N."/>
            <person name="Kharbatia N.M."/>
            <person name="Rupper R.R."/>
            <person name="Sharp A.R."/>
            <person name="Dally N."/>
            <person name="Boughton B.A."/>
            <person name="Woo Y.H."/>
            <person name="Gao G."/>
            <person name="Schijlen E.G.W.M."/>
            <person name="Guo X."/>
            <person name="Momin A.A."/>
            <person name="Negrao S."/>
            <person name="Al-Babili S."/>
            <person name="Gehring C."/>
            <person name="Roessner U."/>
            <person name="Jung C."/>
            <person name="Murphy K."/>
            <person name="Arold S.T."/>
            <person name="Gojobori T."/>
            <person name="van der Linden C.G."/>
            <person name="van Loo E.N."/>
            <person name="Jellen E.N."/>
            <person name="Maughan P.J."/>
            <person name="Tester M."/>
        </authorList>
    </citation>
    <scope>NUCLEOTIDE SEQUENCE [LARGE SCALE GENOMIC DNA]</scope>
    <source>
        <strain evidence="1">cv. PI 614886</strain>
    </source>
</reference>